<dbReference type="InterPro" id="IPR015888">
    <property type="entry name" value="Fuc_isomerase_C"/>
</dbReference>
<gene>
    <name evidence="9" type="ORF">HD593_002027</name>
</gene>
<evidence type="ECO:0000256" key="1">
    <source>
        <dbReference type="ARBA" id="ARBA00022723"/>
    </source>
</evidence>
<dbReference type="EMBL" id="JACHMI010000001">
    <property type="protein sequence ID" value="MBB6547232.1"/>
    <property type="molecule type" value="Genomic_DNA"/>
</dbReference>
<evidence type="ECO:0000259" key="6">
    <source>
        <dbReference type="Pfam" id="PF02952"/>
    </source>
</evidence>
<evidence type="ECO:0000259" key="7">
    <source>
        <dbReference type="Pfam" id="PF07881"/>
    </source>
</evidence>
<feature type="domain" description="L-fucose isomerase N-terminal-1" evidence="7">
    <location>
        <begin position="2"/>
        <end position="155"/>
    </location>
</feature>
<name>A0A7X0TX56_9ACTN</name>
<keyword evidence="3 9" id="KW-0413">Isomerase</keyword>
<evidence type="ECO:0000259" key="8">
    <source>
        <dbReference type="Pfam" id="PF07882"/>
    </source>
</evidence>
<dbReference type="Pfam" id="PF07881">
    <property type="entry name" value="Fucose_iso_N1"/>
    <property type="match status" value="1"/>
</dbReference>
<dbReference type="Pfam" id="PF07882">
    <property type="entry name" value="Fucose_iso_N2"/>
    <property type="match status" value="1"/>
</dbReference>
<dbReference type="AlphaFoldDB" id="A0A7X0TX56"/>
<keyword evidence="10" id="KW-1185">Reference proteome</keyword>
<dbReference type="RefSeq" id="WP_185101906.1">
    <property type="nucleotide sequence ID" value="NZ_BAAAXY010000131.1"/>
</dbReference>
<dbReference type="InterPro" id="IPR038393">
    <property type="entry name" value="Fuc_iso_dom3_sf"/>
</dbReference>
<dbReference type="Gene3D" id="3.40.275.10">
    <property type="entry name" value="L-fucose Isomerase, Chain A, domain 2"/>
    <property type="match status" value="1"/>
</dbReference>
<accession>A0A7X0TX56</accession>
<sequence length="472" mass="52691">MARIGVLSISDGRDFVARDLVDHINAATTTLAEALRKEGHEVIVAPEIVWTNELATSQARRLADQRPDLTIFNYAVWAFPHFTMLAAESTPGPLLLMANIDPAQPGMVGMLAGGGALDQIGRVHARAWGDIEDADVRSRVLTEVRAAQAVRGLRGSTFGRIGGRPMGMYTAVANADQWMKTFGVDVEEIDQWEIVRRSEHASQARVTEARQWLEAKGNVHYDGKQLTPELFERQIRTYYAMRELIDEWNLDFSGIKGQPELTTHFCTMDLAEAFLNDPYDWEGPKQTHVCATEADMDGALTMQILKLLSGDPVLFADVRHYHADKDVWDLANSGQHATWYAARSDDPAENLARTHFYPEVFFFPAGGASVHHLAAPGAATFARLTRRDGTYRMHVMRGDFELYDDATNEAMARQSTFEWPHAFTRLHVPATEFLSRFGSNHIHAVPGDYVTELEAVCKQLGVEFEGFGDVAR</sequence>
<dbReference type="InterPro" id="IPR005763">
    <property type="entry name" value="Fucose_isomerase"/>
</dbReference>
<dbReference type="GO" id="GO:0008790">
    <property type="term" value="F:arabinose isomerase activity"/>
    <property type="evidence" value="ECO:0007669"/>
    <property type="project" value="TreeGrafter"/>
</dbReference>
<dbReference type="PANTHER" id="PTHR37840:SF1">
    <property type="entry name" value="L-FUCOSE ISOMERASE"/>
    <property type="match status" value="1"/>
</dbReference>
<proteinExistence type="predicted"/>
<feature type="domain" description="L-fucose isomerase C-terminal" evidence="6">
    <location>
        <begin position="330"/>
        <end position="464"/>
    </location>
</feature>
<evidence type="ECO:0000256" key="2">
    <source>
        <dbReference type="ARBA" id="ARBA00023211"/>
    </source>
</evidence>
<dbReference type="GO" id="GO:0005737">
    <property type="term" value="C:cytoplasm"/>
    <property type="evidence" value="ECO:0007669"/>
    <property type="project" value="InterPro"/>
</dbReference>
<dbReference type="Gene3D" id="3.40.50.1070">
    <property type="match status" value="1"/>
</dbReference>
<dbReference type="InterPro" id="IPR012889">
    <property type="entry name" value="Fucose_isomerase_N2"/>
</dbReference>
<reference evidence="9 10" key="1">
    <citation type="submission" date="2020-08" db="EMBL/GenBank/DDBJ databases">
        <title>Sequencing the genomes of 1000 actinobacteria strains.</title>
        <authorList>
            <person name="Klenk H.-P."/>
        </authorList>
    </citation>
    <scope>NUCLEOTIDE SEQUENCE [LARGE SCALE GENOMIC DNA]</scope>
    <source>
        <strain evidence="9 10">DSM 43768</strain>
    </source>
</reference>
<keyword evidence="4" id="KW-0119">Carbohydrate metabolism</keyword>
<evidence type="ECO:0000313" key="10">
    <source>
        <dbReference type="Proteomes" id="UP000565579"/>
    </source>
</evidence>
<protein>
    <recommendedName>
        <fullName evidence="5">FucIase</fullName>
    </recommendedName>
</protein>
<evidence type="ECO:0000256" key="3">
    <source>
        <dbReference type="ARBA" id="ARBA00023235"/>
    </source>
</evidence>
<dbReference type="CDD" id="cd00578">
    <property type="entry name" value="L-fuc_L-ara-isomerases"/>
    <property type="match status" value="1"/>
</dbReference>
<dbReference type="InterPro" id="IPR009015">
    <property type="entry name" value="Fucose_isomerase_N/cen_sf"/>
</dbReference>
<evidence type="ECO:0000313" key="9">
    <source>
        <dbReference type="EMBL" id="MBB6547232.1"/>
    </source>
</evidence>
<comment type="caution">
    <text evidence="9">The sequence shown here is derived from an EMBL/GenBank/DDBJ whole genome shotgun (WGS) entry which is preliminary data.</text>
</comment>
<evidence type="ECO:0000256" key="5">
    <source>
        <dbReference type="ARBA" id="ARBA00030454"/>
    </source>
</evidence>
<evidence type="ECO:0000256" key="4">
    <source>
        <dbReference type="ARBA" id="ARBA00023277"/>
    </source>
</evidence>
<dbReference type="Gene3D" id="3.20.14.10">
    <property type="entry name" value="L-fucose/L-arabinose isomerase, C-terminal"/>
    <property type="match status" value="1"/>
</dbReference>
<keyword evidence="2" id="KW-0464">Manganese</keyword>
<dbReference type="InterPro" id="IPR038392">
    <property type="entry name" value="Fucose_isomerase_dom2_sf"/>
</dbReference>
<keyword evidence="1" id="KW-0479">Metal-binding</keyword>
<dbReference type="Proteomes" id="UP000565579">
    <property type="component" value="Unassembled WGS sequence"/>
</dbReference>
<feature type="domain" description="L-fucose isomerase N-terminal-2" evidence="8">
    <location>
        <begin position="252"/>
        <end position="309"/>
    </location>
</feature>
<dbReference type="GO" id="GO:0019571">
    <property type="term" value="P:D-arabinose catabolic process"/>
    <property type="evidence" value="ECO:0007669"/>
    <property type="project" value="TreeGrafter"/>
</dbReference>
<dbReference type="GO" id="GO:0042355">
    <property type="term" value="P:L-fucose catabolic process"/>
    <property type="evidence" value="ECO:0007669"/>
    <property type="project" value="TreeGrafter"/>
</dbReference>
<dbReference type="Pfam" id="PF02952">
    <property type="entry name" value="Fucose_iso_C"/>
    <property type="match status" value="1"/>
</dbReference>
<dbReference type="PANTHER" id="PTHR37840">
    <property type="entry name" value="L-FUCOSE ISOMERASE"/>
    <property type="match status" value="1"/>
</dbReference>
<dbReference type="InterPro" id="IPR012888">
    <property type="entry name" value="Fucose_iso_N1"/>
</dbReference>
<dbReference type="InterPro" id="IPR038391">
    <property type="entry name" value="Fucose_iso_dom1_sf"/>
</dbReference>
<dbReference type="GO" id="GO:0030145">
    <property type="term" value="F:manganese ion binding"/>
    <property type="evidence" value="ECO:0007669"/>
    <property type="project" value="InterPro"/>
</dbReference>
<dbReference type="GO" id="GO:0008736">
    <property type="term" value="F:L-fucose isomerase activity"/>
    <property type="evidence" value="ECO:0007669"/>
    <property type="project" value="InterPro"/>
</dbReference>
<organism evidence="9 10">
    <name type="scientific">Nonomuraea rubra</name>
    <dbReference type="NCBI Taxonomy" id="46180"/>
    <lineage>
        <taxon>Bacteria</taxon>
        <taxon>Bacillati</taxon>
        <taxon>Actinomycetota</taxon>
        <taxon>Actinomycetes</taxon>
        <taxon>Streptosporangiales</taxon>
        <taxon>Streptosporangiaceae</taxon>
        <taxon>Nonomuraea</taxon>
    </lineage>
</organism>
<dbReference type="SUPFAM" id="SSF53743">
    <property type="entry name" value="FucI/AraA N-terminal and middle domains"/>
    <property type="match status" value="1"/>
</dbReference>